<dbReference type="PANTHER" id="PTHR43053">
    <property type="entry name" value="GLYCOSIDASE FAMILY 31"/>
    <property type="match status" value="1"/>
</dbReference>
<evidence type="ECO:0000256" key="1">
    <source>
        <dbReference type="ARBA" id="ARBA00022801"/>
    </source>
</evidence>
<dbReference type="GO" id="GO:0016052">
    <property type="term" value="P:carbohydrate catabolic process"/>
    <property type="evidence" value="ECO:0007669"/>
    <property type="project" value="InterPro"/>
</dbReference>
<organism evidence="3 4">
    <name type="scientific">Nonomuraea glycinis</name>
    <dbReference type="NCBI Taxonomy" id="2047744"/>
    <lineage>
        <taxon>Bacteria</taxon>
        <taxon>Bacillati</taxon>
        <taxon>Actinomycetota</taxon>
        <taxon>Actinomycetes</taxon>
        <taxon>Streptosporangiales</taxon>
        <taxon>Streptosporangiaceae</taxon>
        <taxon>Nonomuraea</taxon>
    </lineage>
</organism>
<proteinExistence type="predicted"/>
<dbReference type="AlphaFoldDB" id="A0A918E665"/>
<dbReference type="InterPro" id="IPR002252">
    <property type="entry name" value="Glyco_hydro_36"/>
</dbReference>
<dbReference type="InterPro" id="IPR050985">
    <property type="entry name" value="Alpha-glycosidase_related"/>
</dbReference>
<dbReference type="EMBL" id="BMNK01000005">
    <property type="protein sequence ID" value="GGP07629.1"/>
    <property type="molecule type" value="Genomic_DNA"/>
</dbReference>
<evidence type="ECO:0000256" key="2">
    <source>
        <dbReference type="ARBA" id="ARBA00023295"/>
    </source>
</evidence>
<dbReference type="Proteomes" id="UP000660745">
    <property type="component" value="Unassembled WGS sequence"/>
</dbReference>
<protein>
    <submittedName>
        <fullName evidence="3">Alpha-galactosidase</fullName>
    </submittedName>
</protein>
<dbReference type="CDD" id="cd14791">
    <property type="entry name" value="GH36"/>
    <property type="match status" value="1"/>
</dbReference>
<dbReference type="GO" id="GO:0004557">
    <property type="term" value="F:alpha-galactosidase activity"/>
    <property type="evidence" value="ECO:0007669"/>
    <property type="project" value="InterPro"/>
</dbReference>
<evidence type="ECO:0000313" key="4">
    <source>
        <dbReference type="Proteomes" id="UP000660745"/>
    </source>
</evidence>
<dbReference type="PANTHER" id="PTHR43053:SF3">
    <property type="entry name" value="ALPHA-GALACTOSIDASE C-RELATED"/>
    <property type="match status" value="1"/>
</dbReference>
<dbReference type="Gene3D" id="3.20.20.70">
    <property type="entry name" value="Aldolase class I"/>
    <property type="match status" value="1"/>
</dbReference>
<comment type="caution">
    <text evidence="3">The sequence shown here is derived from an EMBL/GenBank/DDBJ whole genome shotgun (WGS) entry which is preliminary data.</text>
</comment>
<reference evidence="3" key="1">
    <citation type="journal article" date="2014" name="Int. J. Syst. Evol. Microbiol.">
        <title>Complete genome sequence of Corynebacterium casei LMG S-19264T (=DSM 44701T), isolated from a smear-ripened cheese.</title>
        <authorList>
            <consortium name="US DOE Joint Genome Institute (JGI-PGF)"/>
            <person name="Walter F."/>
            <person name="Albersmeier A."/>
            <person name="Kalinowski J."/>
            <person name="Ruckert C."/>
        </authorList>
    </citation>
    <scope>NUCLEOTIDE SEQUENCE</scope>
    <source>
        <strain evidence="3">CGMCC 4.7430</strain>
    </source>
</reference>
<keyword evidence="2" id="KW-0326">Glycosidase</keyword>
<sequence>MREQSVPSAARTARSTLEHSTAVIRRTMPLLVDLAGRDFAVELTGSEPPEPVAGGLILPPGRVAILHGLGDALFYRHGQNSWSPCGWRRLSEPPLRIAHAERRLTADDTVWDDPARHHSSAVAALEGADGRVLLLGSLGLGTPRLAADHDTLAGWCEDDGAAWFLAYGPEREVFAHYAEHLAERLGSSDRRAGNVWCTWYAYYEGITEQVLNKDIAELAGLPFDVVQIDDGWQRAVGDWAPNDKFPAGMRALTERIATAGMSAGLWLAPFIVLPTSATAREHPEFLLRDADGEPVVAGHNWGAGYWALDLTHPGVQEHLTRLIHRVVHEWGFTYLKLDFVNAGAVPGVRHSGAPREQAYRDALALIRRVAGPEVYLLGSGALLLPSLGLVDGLRSGPDVAPLWTNYATDDPSDAMAYNAVVNTLHRLWQSPLVQVDPDVVYFRSRLNLLTETQMGVLHDVAAICGFKAVSDPPSWLGPAELDRMAAYLAEQPEIIQKGRYRFAIDGRTVDFTAALNPGQQYPIS</sequence>
<reference evidence="3" key="2">
    <citation type="submission" date="2020-09" db="EMBL/GenBank/DDBJ databases">
        <authorList>
            <person name="Sun Q."/>
            <person name="Zhou Y."/>
        </authorList>
    </citation>
    <scope>NUCLEOTIDE SEQUENCE</scope>
    <source>
        <strain evidence="3">CGMCC 4.7430</strain>
    </source>
</reference>
<dbReference type="SUPFAM" id="SSF51445">
    <property type="entry name" value="(Trans)glycosidases"/>
    <property type="match status" value="1"/>
</dbReference>
<evidence type="ECO:0000313" key="3">
    <source>
        <dbReference type="EMBL" id="GGP07629.1"/>
    </source>
</evidence>
<keyword evidence="4" id="KW-1185">Reference proteome</keyword>
<dbReference type="InterPro" id="IPR017853">
    <property type="entry name" value="GH"/>
</dbReference>
<dbReference type="InterPro" id="IPR013785">
    <property type="entry name" value="Aldolase_TIM"/>
</dbReference>
<accession>A0A918E665</accession>
<gene>
    <name evidence="3" type="ORF">GCM10012278_36170</name>
</gene>
<dbReference type="Pfam" id="PF02065">
    <property type="entry name" value="Melibiase"/>
    <property type="match status" value="1"/>
</dbReference>
<keyword evidence="1" id="KW-0378">Hydrolase</keyword>
<name>A0A918E665_9ACTN</name>